<organism evidence="2 4">
    <name type="scientific">Lentilactobacillus parakefiri</name>
    <dbReference type="NCBI Taxonomy" id="152332"/>
    <lineage>
        <taxon>Bacteria</taxon>
        <taxon>Bacillati</taxon>
        <taxon>Bacillota</taxon>
        <taxon>Bacilli</taxon>
        <taxon>Lactobacillales</taxon>
        <taxon>Lactobacillaceae</taxon>
        <taxon>Lentilactobacillus</taxon>
    </lineage>
</organism>
<feature type="transmembrane region" description="Helical" evidence="1">
    <location>
        <begin position="68"/>
        <end position="91"/>
    </location>
</feature>
<dbReference type="Pfam" id="PF09512">
    <property type="entry name" value="ThiW"/>
    <property type="match status" value="1"/>
</dbReference>
<dbReference type="Proteomes" id="UP000214739">
    <property type="component" value="Unassembled WGS sequence"/>
</dbReference>
<evidence type="ECO:0000313" key="2">
    <source>
        <dbReference type="EMBL" id="GAW71122.1"/>
    </source>
</evidence>
<dbReference type="NCBIfam" id="TIGR02359">
    <property type="entry name" value="thiW"/>
    <property type="match status" value="1"/>
</dbReference>
<keyword evidence="1" id="KW-0812">Transmembrane</keyword>
<gene>
    <name evidence="2" type="primary">thiW</name>
    <name evidence="3" type="ORF">C5L28_000724</name>
    <name evidence="2" type="ORF">LPKJCM_00193</name>
</gene>
<feature type="transmembrane region" description="Helical" evidence="1">
    <location>
        <begin position="43"/>
        <end position="61"/>
    </location>
</feature>
<dbReference type="AlphaFoldDB" id="A0A224VEW4"/>
<dbReference type="PIRSF" id="PIRSF024534">
    <property type="entry name" value="ThiW"/>
    <property type="match status" value="1"/>
</dbReference>
<name>A0A224VEW4_9LACO</name>
<dbReference type="EMBL" id="PUFL01000029">
    <property type="protein sequence ID" value="TDG93838.1"/>
    <property type="molecule type" value="Genomic_DNA"/>
</dbReference>
<dbReference type="OrthoDB" id="5516776at2"/>
<accession>A0A224VEW4</accession>
<proteinExistence type="predicted"/>
<protein>
    <submittedName>
        <fullName evidence="2">Hydroxyethylthiazole permease</fullName>
    </submittedName>
</protein>
<keyword evidence="1" id="KW-1133">Transmembrane helix</keyword>
<evidence type="ECO:0000313" key="3">
    <source>
        <dbReference type="EMBL" id="TDG93838.1"/>
    </source>
</evidence>
<reference evidence="3" key="3">
    <citation type="submission" date="2019-02" db="EMBL/GenBank/DDBJ databases">
        <authorList>
            <person name="Buron G."/>
            <person name="Chaylann A."/>
            <person name="Dolejs I."/>
            <person name="Forster J."/>
            <person name="Miks M.H."/>
        </authorList>
    </citation>
    <scope>NUCLEOTIDE SEQUENCE</scope>
    <source>
        <strain evidence="3">DSM 10551</strain>
    </source>
</reference>
<feature type="transmembrane region" description="Helical" evidence="1">
    <location>
        <begin position="97"/>
        <end position="117"/>
    </location>
</feature>
<reference evidence="3 5" key="2">
    <citation type="journal article" date="2019" name="Appl. Microbiol. Biotechnol.">
        <title>Uncovering carbohydrate metabolism through a genotype-phenotype association study of 56 lactic acid bacteria genomes.</title>
        <authorList>
            <person name="Buron-Moles G."/>
            <person name="Chailyan A."/>
            <person name="Dolejs I."/>
            <person name="Forster J."/>
            <person name="Miks M.H."/>
        </authorList>
    </citation>
    <scope>NUCLEOTIDE SEQUENCE [LARGE SCALE GENOMIC DNA]</scope>
    <source>
        <strain evidence="3 5">DSM 10551</strain>
    </source>
</reference>
<dbReference type="InterPro" id="IPR012652">
    <property type="entry name" value="ThiW"/>
</dbReference>
<feature type="transmembrane region" description="Helical" evidence="1">
    <location>
        <begin position="129"/>
        <end position="152"/>
    </location>
</feature>
<dbReference type="RefSeq" id="WP_057963310.1">
    <property type="nucleotide sequence ID" value="NZ_BAAAXO010000011.1"/>
</dbReference>
<comment type="caution">
    <text evidence="2">The sequence shown here is derived from an EMBL/GenBank/DDBJ whole genome shotgun (WGS) entry which is preliminary data.</text>
</comment>
<evidence type="ECO:0000256" key="1">
    <source>
        <dbReference type="SAM" id="Phobius"/>
    </source>
</evidence>
<evidence type="ECO:0000313" key="4">
    <source>
        <dbReference type="Proteomes" id="UP000214739"/>
    </source>
</evidence>
<keyword evidence="1" id="KW-0472">Membrane</keyword>
<evidence type="ECO:0000313" key="5">
    <source>
        <dbReference type="Proteomes" id="UP000294668"/>
    </source>
</evidence>
<dbReference type="Proteomes" id="UP000294668">
    <property type="component" value="Unassembled WGS sequence"/>
</dbReference>
<sequence length="176" mass="19014">MQKNMTYKMVLTAILSAIGVVGGSMFEFTVGVAKVAPMQHLINLISGVLVGPWWAVTQAFITSLIRNLLGTGTILAFPGSMIGAFCVGWLFQKTNQLIVAAFGELIGTGIIGAIVAYPIASWMMGTTGAIYLFIPSFFLSALVGVVFGYLILKSIWQRIIVHQQEQLGIGRKTNRD</sequence>
<keyword evidence="5" id="KW-1185">Reference proteome</keyword>
<dbReference type="Gene3D" id="1.10.1760.20">
    <property type="match status" value="1"/>
</dbReference>
<reference evidence="2 4" key="1">
    <citation type="journal article" date="2017" name="Biosci Microbiota Food Health">
        <title>Genomic characterization reconfirms the taxonomic status of Lactobacillus parakefiri.</title>
        <authorList>
            <person name="Tanizawa Y."/>
            <person name="Kobayashi H."/>
            <person name="Kaminuma E."/>
            <person name="Sakamoto M."/>
            <person name="Ohkuma M."/>
            <person name="Nakamura Y."/>
            <person name="Arita M."/>
            <person name="Tohno M."/>
        </authorList>
    </citation>
    <scope>NUCLEOTIDE SEQUENCE [LARGE SCALE GENOMIC DNA]</scope>
    <source>
        <strain evidence="2 4">JCM 8573</strain>
    </source>
</reference>
<dbReference type="EMBL" id="BDGB01000019">
    <property type="protein sequence ID" value="GAW71122.1"/>
    <property type="molecule type" value="Genomic_DNA"/>
</dbReference>